<reference evidence="2" key="1">
    <citation type="submission" date="2021-01" db="UniProtKB">
        <authorList>
            <consortium name="EnsemblMetazoa"/>
        </authorList>
    </citation>
    <scope>IDENTIFICATION</scope>
</reference>
<dbReference type="PANTHER" id="PTHR43544:SF2">
    <property type="entry name" value="OXIDOREDUCTASE"/>
    <property type="match status" value="1"/>
</dbReference>
<evidence type="ECO:0000313" key="2">
    <source>
        <dbReference type="EnsemblMetazoa" id="CLYHEMP018408.1"/>
    </source>
</evidence>
<dbReference type="InterPro" id="IPR036291">
    <property type="entry name" value="NAD(P)-bd_dom_sf"/>
</dbReference>
<proteinExistence type="predicted"/>
<dbReference type="Pfam" id="PF00106">
    <property type="entry name" value="adh_short"/>
    <property type="match status" value="1"/>
</dbReference>
<keyword evidence="3" id="KW-1185">Reference proteome</keyword>
<dbReference type="GeneID" id="136811754"/>
<dbReference type="EnsemblMetazoa" id="CLYHEMT018408.1">
    <property type="protein sequence ID" value="CLYHEMP018408.1"/>
    <property type="gene ID" value="CLYHEMG018408"/>
</dbReference>
<dbReference type="OrthoDB" id="5296at2759"/>
<dbReference type="PANTHER" id="PTHR43544">
    <property type="entry name" value="SHORT-CHAIN DEHYDROGENASE/REDUCTASE"/>
    <property type="match status" value="1"/>
</dbReference>
<protein>
    <submittedName>
        <fullName evidence="2">Uncharacterized protein</fullName>
    </submittedName>
</protein>
<accession>A0A7M5X620</accession>
<dbReference type="InterPro" id="IPR002347">
    <property type="entry name" value="SDR_fam"/>
</dbReference>
<evidence type="ECO:0000313" key="3">
    <source>
        <dbReference type="Proteomes" id="UP000594262"/>
    </source>
</evidence>
<organism evidence="2 3">
    <name type="scientific">Clytia hemisphaerica</name>
    <dbReference type="NCBI Taxonomy" id="252671"/>
    <lineage>
        <taxon>Eukaryota</taxon>
        <taxon>Metazoa</taxon>
        <taxon>Cnidaria</taxon>
        <taxon>Hydrozoa</taxon>
        <taxon>Hydroidolina</taxon>
        <taxon>Leptothecata</taxon>
        <taxon>Obeliida</taxon>
        <taxon>Clytiidae</taxon>
        <taxon>Clytia</taxon>
    </lineage>
</organism>
<name>A0A7M5X620_9CNID</name>
<dbReference type="GO" id="GO:0016491">
    <property type="term" value="F:oxidoreductase activity"/>
    <property type="evidence" value="ECO:0007669"/>
    <property type="project" value="TreeGrafter"/>
</dbReference>
<dbReference type="PRINTS" id="PR00081">
    <property type="entry name" value="GDHRDH"/>
</dbReference>
<dbReference type="RefSeq" id="XP_066924472.1">
    <property type="nucleotide sequence ID" value="XM_067068371.1"/>
</dbReference>
<dbReference type="AlphaFoldDB" id="A0A7M5X620"/>
<dbReference type="GO" id="GO:0005737">
    <property type="term" value="C:cytoplasm"/>
    <property type="evidence" value="ECO:0007669"/>
    <property type="project" value="TreeGrafter"/>
</dbReference>
<dbReference type="Gene3D" id="3.40.50.720">
    <property type="entry name" value="NAD(P)-binding Rossmann-like Domain"/>
    <property type="match status" value="2"/>
</dbReference>
<sequence length="607" mass="70490">MQGVEFIRVESVETLKTLNFDDYVDQIILDCRWFNVDETYQRLALKLNMLHEKQQIFIVVVKDKPMFYELESRCRQHQNIVQKLIIACPELSNEELLESGKLLKSAYNIEADLPKIFRMHPLLKRKLKGKIKRKNNHGNELNELSNQCVSTQKAGNSRSTKRSIFNRMKKFQAEANKRDTEESSESFDEIEETGNASRTLYTKCYVCKTRLFDIEMTFCKPCFDLNDQMLKAKTPLHKRYAIVTGGRIKIGLYISLRLLRDGCNVIVTTRFPNCARNTYSELPDYDEWKDRIQFKKLDLMNMHSVQEFILWTKSNLPHLDILINNAAQTIWRPSKYFNDLQQQENQLALTNTNSFDSFTMKRRHNSNQKKHSDDDSAAISPATEEPLLKKQKASSDTPTIDIVSKPSTSSYKANGNDLFHNPVNNNSVWFPHGLKGDDGQQLDLRPMNSWRLKLTDIPFSELLQVLTVNSVAPFVLISQLKPLLLASPFERKFIINVSAMEGQFSRFNKGPHHVHTNMAKAALNMLTRTTGIEFEPERIYMTAVDTGWCTDERPYEQAQYEKEKGFRVPLTEEDGAARVYHPIHHGMNENNKPYFAVFLKNYNIHHW</sequence>
<dbReference type="SUPFAM" id="SSF51735">
    <property type="entry name" value="NAD(P)-binding Rossmann-fold domains"/>
    <property type="match status" value="1"/>
</dbReference>
<dbReference type="InterPro" id="IPR051468">
    <property type="entry name" value="Fungal_SecMetab_SDRs"/>
</dbReference>
<feature type="region of interest" description="Disordered" evidence="1">
    <location>
        <begin position="362"/>
        <end position="406"/>
    </location>
</feature>
<dbReference type="Proteomes" id="UP000594262">
    <property type="component" value="Unplaced"/>
</dbReference>
<evidence type="ECO:0000256" key="1">
    <source>
        <dbReference type="SAM" id="MobiDB-lite"/>
    </source>
</evidence>